<evidence type="ECO:0000313" key="1">
    <source>
        <dbReference type="EMBL" id="MFC7088544.1"/>
    </source>
</evidence>
<dbReference type="RefSeq" id="WP_346061816.1">
    <property type="nucleotide sequence ID" value="NZ_BAAADR010000004.1"/>
</dbReference>
<dbReference type="InterPro" id="IPR058059">
    <property type="entry name" value="PA3496-like"/>
</dbReference>
<organism evidence="1 2">
    <name type="scientific">Halomonas salifodinae</name>
    <dbReference type="NCBI Taxonomy" id="438745"/>
    <lineage>
        <taxon>Bacteria</taxon>
        <taxon>Pseudomonadati</taxon>
        <taxon>Pseudomonadota</taxon>
        <taxon>Gammaproteobacteria</taxon>
        <taxon>Oceanospirillales</taxon>
        <taxon>Halomonadaceae</taxon>
        <taxon>Halomonas</taxon>
    </lineage>
</organism>
<protein>
    <submittedName>
        <fullName evidence="1">PA3496 family putative envelope integrity protein</fullName>
    </submittedName>
</protein>
<name>A0ABW2EU87_9GAMM</name>
<dbReference type="NCBIfam" id="NF046101">
    <property type="entry name" value="PA3496_fam"/>
    <property type="match status" value="1"/>
</dbReference>
<keyword evidence="2" id="KW-1185">Reference proteome</keyword>
<comment type="caution">
    <text evidence="1">The sequence shown here is derived from an EMBL/GenBank/DDBJ whole genome shotgun (WGS) entry which is preliminary data.</text>
</comment>
<dbReference type="Proteomes" id="UP001596411">
    <property type="component" value="Unassembled WGS sequence"/>
</dbReference>
<sequence length="68" mass="8208">MSQEYRVDDSLADEQDFLDAVNDDNFGRSPRSSRADTLRARRRVESLLEERRLRRAIEDDWLYDEEEE</sequence>
<proteinExistence type="predicted"/>
<gene>
    <name evidence="1" type="ORF">ACFQH5_03130</name>
</gene>
<evidence type="ECO:0000313" key="2">
    <source>
        <dbReference type="Proteomes" id="UP001596411"/>
    </source>
</evidence>
<accession>A0ABW2EU87</accession>
<reference evidence="2" key="1">
    <citation type="journal article" date="2019" name="Int. J. Syst. Evol. Microbiol.">
        <title>The Global Catalogue of Microorganisms (GCM) 10K type strain sequencing project: providing services to taxonomists for standard genome sequencing and annotation.</title>
        <authorList>
            <consortium name="The Broad Institute Genomics Platform"/>
            <consortium name="The Broad Institute Genome Sequencing Center for Infectious Disease"/>
            <person name="Wu L."/>
            <person name="Ma J."/>
        </authorList>
    </citation>
    <scope>NUCLEOTIDE SEQUENCE [LARGE SCALE GENOMIC DNA]</scope>
    <source>
        <strain evidence="2">CGMCC 1.13666</strain>
    </source>
</reference>
<dbReference type="EMBL" id="JBHSZP010000002">
    <property type="protein sequence ID" value="MFC7088544.1"/>
    <property type="molecule type" value="Genomic_DNA"/>
</dbReference>